<evidence type="ECO:0000313" key="6">
    <source>
        <dbReference type="Proteomes" id="UP001235547"/>
    </source>
</evidence>
<keyword evidence="4" id="KW-0472">Membrane</keyword>
<comment type="subcellular location">
    <subcellularLocation>
        <location evidence="1">Membrane</location>
        <topology evidence="1">Multi-pass membrane protein</topology>
    </subcellularLocation>
</comment>
<proteinExistence type="predicted"/>
<dbReference type="InterPro" id="IPR035906">
    <property type="entry name" value="MetI-like_sf"/>
</dbReference>
<organism evidence="5 6">
    <name type="scientific">Sinorhizobium numidicum</name>
    <dbReference type="NCBI Taxonomy" id="680248"/>
    <lineage>
        <taxon>Bacteria</taxon>
        <taxon>Pseudomonadati</taxon>
        <taxon>Pseudomonadota</taxon>
        <taxon>Alphaproteobacteria</taxon>
        <taxon>Hyphomicrobiales</taxon>
        <taxon>Rhizobiaceae</taxon>
        <taxon>Sinorhizobium/Ensifer group</taxon>
        <taxon>Sinorhizobium</taxon>
    </lineage>
</organism>
<keyword evidence="3" id="KW-1133">Transmembrane helix</keyword>
<evidence type="ECO:0000313" key="5">
    <source>
        <dbReference type="EMBL" id="WEX85333.1"/>
    </source>
</evidence>
<dbReference type="SUPFAM" id="SSF161098">
    <property type="entry name" value="MetI-like"/>
    <property type="match status" value="1"/>
</dbReference>
<keyword evidence="6" id="KW-1185">Reference proteome</keyword>
<evidence type="ECO:0000256" key="3">
    <source>
        <dbReference type="ARBA" id="ARBA00022989"/>
    </source>
</evidence>
<gene>
    <name evidence="5" type="ORF">PYH38_006238</name>
</gene>
<accession>A0ABY8D8F5</accession>
<dbReference type="Proteomes" id="UP001235547">
    <property type="component" value="Plasmid unnamed"/>
</dbReference>
<dbReference type="EMBL" id="CP120372">
    <property type="protein sequence ID" value="WEX85333.1"/>
    <property type="molecule type" value="Genomic_DNA"/>
</dbReference>
<sequence>MQIIAPREFLLRLIAAVPVGRMLVGSLFDPGFTLDNYIRMFIEPLYLKVLLRTLWSKNPAKTAA</sequence>
<reference evidence="5 6" key="1">
    <citation type="submission" date="2023-03" db="EMBL/GenBank/DDBJ databases">
        <authorList>
            <person name="Kaur S."/>
            <person name="Espinosa-Saiz D."/>
            <person name="Velazquez E."/>
            <person name="Menendez E."/>
            <person name="diCenzo G.C."/>
        </authorList>
    </citation>
    <scope>NUCLEOTIDE SEQUENCE [LARGE SCALE GENOMIC DNA]</scope>
    <source>
        <strain evidence="5 6">LMG 27395</strain>
        <plasmid evidence="5 6">unnamed</plasmid>
    </source>
</reference>
<geneLocation type="plasmid" evidence="5 6">
    <name>unnamed</name>
</geneLocation>
<evidence type="ECO:0000256" key="2">
    <source>
        <dbReference type="ARBA" id="ARBA00022692"/>
    </source>
</evidence>
<keyword evidence="5" id="KW-0614">Plasmid</keyword>
<dbReference type="RefSeq" id="WP_280736245.1">
    <property type="nucleotide sequence ID" value="NZ_CP120369.1"/>
</dbReference>
<protein>
    <submittedName>
        <fullName evidence="5">Uncharacterized protein</fullName>
    </submittedName>
</protein>
<name>A0ABY8D8F5_9HYPH</name>
<keyword evidence="2" id="KW-0812">Transmembrane</keyword>
<evidence type="ECO:0000256" key="4">
    <source>
        <dbReference type="ARBA" id="ARBA00023136"/>
    </source>
</evidence>
<evidence type="ECO:0000256" key="1">
    <source>
        <dbReference type="ARBA" id="ARBA00004141"/>
    </source>
</evidence>